<protein>
    <submittedName>
        <fullName evidence="1">Uncharacterized protein</fullName>
    </submittedName>
</protein>
<sequence length="67" mass="7580">IFRMIQTYVQEAKLESAISAECKILLPHASSAKFPILFEALEKNKDALEIFSIGLSETSIEEVFMKM</sequence>
<proteinExistence type="predicted"/>
<dbReference type="AlphaFoldDB" id="A0A821T9F0"/>
<accession>A0A821T9F0</accession>
<organism evidence="1 2">
    <name type="scientific">Rotaria socialis</name>
    <dbReference type="NCBI Taxonomy" id="392032"/>
    <lineage>
        <taxon>Eukaryota</taxon>
        <taxon>Metazoa</taxon>
        <taxon>Spiralia</taxon>
        <taxon>Gnathifera</taxon>
        <taxon>Rotifera</taxon>
        <taxon>Eurotatoria</taxon>
        <taxon>Bdelloidea</taxon>
        <taxon>Philodinida</taxon>
        <taxon>Philodinidae</taxon>
        <taxon>Rotaria</taxon>
    </lineage>
</organism>
<keyword evidence="2" id="KW-1185">Reference proteome</keyword>
<comment type="caution">
    <text evidence="1">The sequence shown here is derived from an EMBL/GenBank/DDBJ whole genome shotgun (WGS) entry which is preliminary data.</text>
</comment>
<evidence type="ECO:0000313" key="2">
    <source>
        <dbReference type="Proteomes" id="UP000663873"/>
    </source>
</evidence>
<reference evidence="1" key="1">
    <citation type="submission" date="2021-02" db="EMBL/GenBank/DDBJ databases">
        <authorList>
            <person name="Nowell W R."/>
        </authorList>
    </citation>
    <scope>NUCLEOTIDE SEQUENCE</scope>
</reference>
<name>A0A821T9F0_9BILA</name>
<feature type="non-terminal residue" evidence="1">
    <location>
        <position position="1"/>
    </location>
</feature>
<dbReference type="EMBL" id="CAJOBP010067595">
    <property type="protein sequence ID" value="CAF4871807.1"/>
    <property type="molecule type" value="Genomic_DNA"/>
</dbReference>
<dbReference type="Proteomes" id="UP000663873">
    <property type="component" value="Unassembled WGS sequence"/>
</dbReference>
<evidence type="ECO:0000313" key="1">
    <source>
        <dbReference type="EMBL" id="CAF4871807.1"/>
    </source>
</evidence>
<gene>
    <name evidence="1" type="ORF">UJA718_LOCUS44316</name>
</gene>